<dbReference type="Pfam" id="PF00583">
    <property type="entry name" value="Acetyltransf_1"/>
    <property type="match status" value="1"/>
</dbReference>
<dbReference type="InterPro" id="IPR016181">
    <property type="entry name" value="Acyl_CoA_acyltransferase"/>
</dbReference>
<comment type="caution">
    <text evidence="3">The sequence shown here is derived from an EMBL/GenBank/DDBJ whole genome shotgun (WGS) entry which is preliminary data.</text>
</comment>
<keyword evidence="3" id="KW-0012">Acyltransferase</keyword>
<sequence length="168" mass="19942">MIRKASMSDIENIMKIIKKTIEEMSTYNNTQWDENYPRKEDFINDIRKENLFVLERKENLAGFACINKIEPAEYGGLNWTLNESTMIIHRMAVDLNYRRMGIGTELLKFAEEFALKNNIRYLKTDTYSINIKMNSLFKKCGYEFIGEINFLGKEKPFYCYEKILVKNK</sequence>
<organism evidence="3 4">
    <name type="scientific">Clostridium moutaii</name>
    <dbReference type="NCBI Taxonomy" id="3240932"/>
    <lineage>
        <taxon>Bacteria</taxon>
        <taxon>Bacillati</taxon>
        <taxon>Bacillota</taxon>
        <taxon>Clostridia</taxon>
        <taxon>Eubacteriales</taxon>
        <taxon>Clostridiaceae</taxon>
        <taxon>Clostridium</taxon>
    </lineage>
</organism>
<dbReference type="EMBL" id="JBGEWD010000004">
    <property type="protein sequence ID" value="MEY7999812.1"/>
    <property type="molecule type" value="Genomic_DNA"/>
</dbReference>
<dbReference type="GO" id="GO:0016746">
    <property type="term" value="F:acyltransferase activity"/>
    <property type="evidence" value="ECO:0007669"/>
    <property type="project" value="UniProtKB-KW"/>
</dbReference>
<gene>
    <name evidence="3" type="ORF">AB8U03_06320</name>
</gene>
<dbReference type="EC" id="2.3.-.-" evidence="3"/>
<dbReference type="PANTHER" id="PTHR13947:SF37">
    <property type="entry name" value="LD18367P"/>
    <property type="match status" value="1"/>
</dbReference>
<dbReference type="PROSITE" id="PS51186">
    <property type="entry name" value="GNAT"/>
    <property type="match status" value="1"/>
</dbReference>
<keyword evidence="1 3" id="KW-0808">Transferase</keyword>
<dbReference type="SUPFAM" id="SSF55729">
    <property type="entry name" value="Acyl-CoA N-acyltransferases (Nat)"/>
    <property type="match status" value="1"/>
</dbReference>
<keyword evidence="4" id="KW-1185">Reference proteome</keyword>
<feature type="domain" description="N-acetyltransferase" evidence="2">
    <location>
        <begin position="1"/>
        <end position="165"/>
    </location>
</feature>
<proteinExistence type="predicted"/>
<dbReference type="InterPro" id="IPR050769">
    <property type="entry name" value="NAT_camello-type"/>
</dbReference>
<dbReference type="Gene3D" id="3.40.630.30">
    <property type="match status" value="1"/>
</dbReference>
<name>A0ABV4BNI9_9CLOT</name>
<evidence type="ECO:0000313" key="4">
    <source>
        <dbReference type="Proteomes" id="UP001564657"/>
    </source>
</evidence>
<dbReference type="CDD" id="cd04301">
    <property type="entry name" value="NAT_SF"/>
    <property type="match status" value="1"/>
</dbReference>
<evidence type="ECO:0000313" key="3">
    <source>
        <dbReference type="EMBL" id="MEY7999812.1"/>
    </source>
</evidence>
<accession>A0ABV4BNI9</accession>
<dbReference type="PANTHER" id="PTHR13947">
    <property type="entry name" value="GNAT FAMILY N-ACETYLTRANSFERASE"/>
    <property type="match status" value="1"/>
</dbReference>
<reference evidence="3 4" key="1">
    <citation type="submission" date="2024-08" db="EMBL/GenBank/DDBJ databases">
        <title>Clostridium lapicellarii sp. nov., and Clostridium renhuaiense sp. nov., two species isolated from the mud in a fermentation cellar used for producing sauce-flavour Chinese liquors.</title>
        <authorList>
            <person name="Yang F."/>
            <person name="Wang H."/>
            <person name="Chen L.Q."/>
            <person name="Zhou N."/>
            <person name="Lu J.J."/>
            <person name="Pu X.X."/>
            <person name="Wan B."/>
            <person name="Wang L."/>
            <person name="Liu S.J."/>
        </authorList>
    </citation>
    <scope>NUCLEOTIDE SEQUENCE [LARGE SCALE GENOMIC DNA]</scope>
    <source>
        <strain evidence="3 4">MT-5</strain>
    </source>
</reference>
<protein>
    <submittedName>
        <fullName evidence="3">GNAT family N-acetyltransferase</fullName>
        <ecNumber evidence="3">2.3.-.-</ecNumber>
    </submittedName>
</protein>
<dbReference type="Proteomes" id="UP001564657">
    <property type="component" value="Unassembled WGS sequence"/>
</dbReference>
<evidence type="ECO:0000259" key="2">
    <source>
        <dbReference type="PROSITE" id="PS51186"/>
    </source>
</evidence>
<evidence type="ECO:0000256" key="1">
    <source>
        <dbReference type="ARBA" id="ARBA00022679"/>
    </source>
</evidence>
<dbReference type="InterPro" id="IPR000182">
    <property type="entry name" value="GNAT_dom"/>
</dbReference>
<dbReference type="RefSeq" id="WP_369703696.1">
    <property type="nucleotide sequence ID" value="NZ_JBGEWD010000004.1"/>
</dbReference>